<feature type="transmembrane region" description="Helical" evidence="1">
    <location>
        <begin position="12"/>
        <end position="30"/>
    </location>
</feature>
<name>A0A2H0UX33_9BACT</name>
<keyword evidence="1" id="KW-0812">Transmembrane</keyword>
<protein>
    <submittedName>
        <fullName evidence="2">Uncharacterized protein</fullName>
    </submittedName>
</protein>
<keyword evidence="1" id="KW-0472">Membrane</keyword>
<proteinExistence type="predicted"/>
<dbReference type="AlphaFoldDB" id="A0A2H0UX33"/>
<organism evidence="2 3">
    <name type="scientific">bacterium (Candidatus Gribaldobacteria) CG10_big_fil_rev_8_21_14_0_10_41_12</name>
    <dbReference type="NCBI Taxonomy" id="2014277"/>
    <lineage>
        <taxon>Bacteria</taxon>
        <taxon>Candidatus Gribaldobacteria</taxon>
    </lineage>
</organism>
<keyword evidence="1" id="KW-1133">Transmembrane helix</keyword>
<evidence type="ECO:0000256" key="1">
    <source>
        <dbReference type="SAM" id="Phobius"/>
    </source>
</evidence>
<dbReference type="EMBL" id="PFAV01000035">
    <property type="protein sequence ID" value="PIR91424.1"/>
    <property type="molecule type" value="Genomic_DNA"/>
</dbReference>
<evidence type="ECO:0000313" key="2">
    <source>
        <dbReference type="EMBL" id="PIR91424.1"/>
    </source>
</evidence>
<comment type="caution">
    <text evidence="2">The sequence shown here is derived from an EMBL/GenBank/DDBJ whole genome shotgun (WGS) entry which is preliminary data.</text>
</comment>
<dbReference type="NCBIfam" id="TIGR02532">
    <property type="entry name" value="IV_pilin_GFxxxE"/>
    <property type="match status" value="1"/>
</dbReference>
<evidence type="ECO:0000313" key="3">
    <source>
        <dbReference type="Proteomes" id="UP000228906"/>
    </source>
</evidence>
<gene>
    <name evidence="2" type="ORF">COU03_02150</name>
</gene>
<dbReference type="Pfam" id="PF07963">
    <property type="entry name" value="N_methyl"/>
    <property type="match status" value="1"/>
</dbReference>
<reference evidence="3" key="1">
    <citation type="submission" date="2017-09" db="EMBL/GenBank/DDBJ databases">
        <title>Depth-based differentiation of microbial function through sediment-hosted aquifers and enrichment of novel symbionts in the deep terrestrial subsurface.</title>
        <authorList>
            <person name="Probst A.J."/>
            <person name="Ladd B."/>
            <person name="Jarett J.K."/>
            <person name="Geller-Mcgrath D.E."/>
            <person name="Sieber C.M.K."/>
            <person name="Emerson J.B."/>
            <person name="Anantharaman K."/>
            <person name="Thomas B.C."/>
            <person name="Malmstrom R."/>
            <person name="Stieglmeier M."/>
            <person name="Klingl A."/>
            <person name="Woyke T."/>
            <person name="Ryan C.M."/>
            <person name="Banfield J.F."/>
        </authorList>
    </citation>
    <scope>NUCLEOTIDE SEQUENCE [LARGE SCALE GENOMIC DNA]</scope>
</reference>
<sequence length="197" mass="21731">MTGVSQKYSRGATLIELLVSISVFSIFITVDSQLLASALKYYQQGLEKTELLSQISYGLDFMDRSLRMAQKDINGQCVTRNFNYENYNGLSAIRFINYQGKCCEFSSQAVAQGGKTYQVLMARKSTTNSAAQLGDYLALTPIGLSVDSLAFSLNGQGQLDNLQPSVCLALKIRGRLTPPLEIKIQTTVSQRQLDAPY</sequence>
<dbReference type="Proteomes" id="UP000228906">
    <property type="component" value="Unassembled WGS sequence"/>
</dbReference>
<accession>A0A2H0UX33</accession>
<dbReference type="InterPro" id="IPR012902">
    <property type="entry name" value="N_methyl_site"/>
</dbReference>